<dbReference type="Proteomes" id="UP000231932">
    <property type="component" value="Chromosome"/>
</dbReference>
<reference evidence="1" key="2">
    <citation type="journal article" date="2018" name="Genome Announc.">
        <title>Complete Genome Sequence of Kyrpidia sp. Strain EA-1, a Thermophilic Knallgas Bacterium, Isolated from the Azores.</title>
        <authorList>
            <person name="Reiner J.E."/>
            <person name="Lapp C.J."/>
            <person name="Bunk B."/>
            <person name="Sproer C."/>
            <person name="Overmann J."/>
            <person name="Gescher J."/>
        </authorList>
    </citation>
    <scope>NUCLEOTIDE SEQUENCE</scope>
    <source>
        <strain evidence="1">EA-1</strain>
    </source>
</reference>
<dbReference type="Proteomes" id="UP000502196">
    <property type="component" value="Chromosome"/>
</dbReference>
<dbReference type="EMBL" id="LR792683">
    <property type="protein sequence ID" value="CAB3393630.1"/>
    <property type="molecule type" value="Genomic_DNA"/>
</dbReference>
<reference evidence="3" key="1">
    <citation type="submission" date="2017-11" db="EMBL/GenBank/DDBJ databases">
        <title>Complete Genome Sequence of Kyrpidia sp. Strain EA-1, a thermophilic, hydrogen-oxidizing Bacterium, isolated from the Azores.</title>
        <authorList>
            <person name="Reiner J.E."/>
            <person name="Lapp C.J."/>
            <person name="Bunk B."/>
            <person name="Gescher J."/>
        </authorList>
    </citation>
    <scope>NUCLEOTIDE SEQUENCE [LARGE SCALE GENOMIC DNA]</scope>
    <source>
        <strain evidence="3">EA-1</strain>
    </source>
</reference>
<gene>
    <name evidence="2" type="ORF">COOX1_2005</name>
    <name evidence="1" type="ORF">CVV65_09360</name>
</gene>
<dbReference type="OrthoDB" id="1803128at2"/>
<accession>A0A2K8N6X9</accession>
<dbReference type="AlphaFoldDB" id="A0A2K8N6X9"/>
<keyword evidence="3" id="KW-1185">Reference proteome</keyword>
<evidence type="ECO:0000313" key="3">
    <source>
        <dbReference type="Proteomes" id="UP000231932"/>
    </source>
</evidence>
<evidence type="ECO:0000313" key="2">
    <source>
        <dbReference type="EMBL" id="CAB3393630.1"/>
    </source>
</evidence>
<dbReference type="Gene3D" id="3.30.428.10">
    <property type="entry name" value="HIT-like"/>
    <property type="match status" value="2"/>
</dbReference>
<proteinExistence type="predicted"/>
<dbReference type="RefSeq" id="WP_100667902.1">
    <property type="nucleotide sequence ID" value="NZ_CP024955.1"/>
</dbReference>
<name>A0A2K8N6X9_9BACL</name>
<dbReference type="SUPFAM" id="SSF54197">
    <property type="entry name" value="HIT-like"/>
    <property type="match status" value="1"/>
</dbReference>
<evidence type="ECO:0000313" key="1">
    <source>
        <dbReference type="EMBL" id="ATY85109.1"/>
    </source>
</evidence>
<protein>
    <recommendedName>
        <fullName evidence="5">Galactose-1-phosphate uridylyltransferase</fullName>
    </recommendedName>
</protein>
<dbReference type="InterPro" id="IPR036265">
    <property type="entry name" value="HIT-like_sf"/>
</dbReference>
<dbReference type="EMBL" id="CP024955">
    <property type="protein sequence ID" value="ATY85109.1"/>
    <property type="molecule type" value="Genomic_DNA"/>
</dbReference>
<evidence type="ECO:0000313" key="4">
    <source>
        <dbReference type="Proteomes" id="UP000502196"/>
    </source>
</evidence>
<reference evidence="2 4" key="3">
    <citation type="submission" date="2020-04" db="EMBL/GenBank/DDBJ databases">
        <authorList>
            <person name="Hogendoorn C."/>
        </authorList>
    </citation>
    <scope>NUCLEOTIDE SEQUENCE [LARGE SCALE GENOMIC DNA]</scope>
    <source>
        <strain evidence="2">COOX1</strain>
    </source>
</reference>
<evidence type="ECO:0008006" key="5">
    <source>
        <dbReference type="Google" id="ProtNLM"/>
    </source>
</evidence>
<organism evidence="1 3">
    <name type="scientific">Kyrpidia spormannii</name>
    <dbReference type="NCBI Taxonomy" id="2055160"/>
    <lineage>
        <taxon>Bacteria</taxon>
        <taxon>Bacillati</taxon>
        <taxon>Bacillota</taxon>
        <taxon>Bacilli</taxon>
        <taxon>Bacillales</taxon>
        <taxon>Alicyclobacillaceae</taxon>
        <taxon>Kyrpidia</taxon>
    </lineage>
</organism>
<sequence length="341" mass="39105">MIEFLSEDSVTVFQDPTKNWEITRRTTQIRKDPLTGIRTRILDYPVHMPPPPDMTELAEQTAQTCPFCRPRVMEVTPKYLPEVSPEGRFTRGESVLFPNIFPYDENSAVAVFSNQHYVRMSELTADYLMDGFLTAGDYARALSRAYPGTKRYFSLNWNYMPVAGASIIHPHYQIVAGHEPTNYHDTLLKASAQFYKTHQVSYWPSLVAVEKEKGERYLGRRGKVDWLIAYAPRGLIEVVGVAEDAAQVEELVPERWRDLAEGLQTVFGYFAEKGFPGFNLTLFSGMEEDREHYRLQVRVVPRTLLSALGTNEVNYFKMLHEECLTMIRPEEAAAELRKAFA</sequence>
<dbReference type="KEGG" id="kyr:CVV65_09360"/>